<reference evidence="2" key="3">
    <citation type="journal article" date="2000" name="Genome Res.">
        <title>RIKEN integrated sequence analysis (RISA) system--384-format sequencing pipeline with 384 multicapillary sequencer.</title>
        <authorList>
            <person name="Shibata K."/>
            <person name="Itoh M."/>
            <person name="Aizawa K."/>
            <person name="Nagaoka S."/>
            <person name="Sasaki N."/>
            <person name="Carninci P."/>
            <person name="Konno H."/>
            <person name="Akiyama J."/>
            <person name="Nishi K."/>
            <person name="Kitsunai T."/>
            <person name="Tashiro H."/>
            <person name="Itoh M."/>
            <person name="Sumi N."/>
            <person name="Ishii Y."/>
            <person name="Nakamura S."/>
            <person name="Hazama M."/>
            <person name="Nishine T."/>
            <person name="Harada A."/>
            <person name="Yamamoto R."/>
            <person name="Matsumoto H."/>
            <person name="Sakaguchi S."/>
            <person name="Ikegami T."/>
            <person name="Kashiwagi K."/>
            <person name="Fujiwake S."/>
            <person name="Inoue K."/>
            <person name="Togawa Y."/>
            <person name="Izawa M."/>
            <person name="Ohara E."/>
            <person name="Watahiki M."/>
            <person name="Yoneda Y."/>
            <person name="Ishikawa T."/>
            <person name="Ozawa K."/>
            <person name="Tanaka T."/>
            <person name="Matsuura S."/>
            <person name="Kawai J."/>
            <person name="Okazaki Y."/>
            <person name="Muramatsu M."/>
            <person name="Inoue Y."/>
            <person name="Kira A."/>
            <person name="Hayashizaki Y."/>
        </authorList>
    </citation>
    <scope>NUCLEOTIDE SEQUENCE</scope>
    <source>
        <strain evidence="2">NOD</strain>
        <tissue evidence="2">Activated spleen</tissue>
    </source>
</reference>
<name>Q3TZV8_MOUSE</name>
<sequence>MMLLYITYYYSIYQIHNILYIMILLDCDINYGFSFLISFCSFLNFLFIFEGKSYELWNSPFLDFFPFSWFLKGTSCHCLIKVLCIAV</sequence>
<evidence type="ECO:0000256" key="1">
    <source>
        <dbReference type="SAM" id="Phobius"/>
    </source>
</evidence>
<feature type="transmembrane region" description="Helical" evidence="1">
    <location>
        <begin position="7"/>
        <end position="25"/>
    </location>
</feature>
<reference evidence="2" key="5">
    <citation type="journal article" date="2002" name="Nature">
        <title>Analysis of the mouse transcriptome based on functional annotation of 60,770 full-length cDNAs.</title>
        <authorList>
            <consortium name="The FANTOM Consortium and the RIKEN Genome Exploration Research Group Phase I and II Team"/>
        </authorList>
    </citation>
    <scope>NUCLEOTIDE SEQUENCE</scope>
    <source>
        <strain evidence="2">NOD</strain>
        <tissue evidence="2">Activated spleen</tissue>
    </source>
</reference>
<dbReference type="AlphaFoldDB" id="Q3TZV8"/>
<keyword evidence="1" id="KW-0472">Membrane</keyword>
<reference evidence="2" key="1">
    <citation type="journal article" date="1999" name="Methods Enzymol.">
        <title>High-efficiency full-length cDNA cloning.</title>
        <authorList>
            <person name="Carninci P."/>
            <person name="Hayashizaki Y."/>
        </authorList>
    </citation>
    <scope>NUCLEOTIDE SEQUENCE</scope>
    <source>
        <strain evidence="2">NOD</strain>
        <tissue evidence="2">Activated spleen</tissue>
    </source>
</reference>
<dbReference type="EMBL" id="AK157487">
    <property type="protein sequence ID" value="BAE34099.1"/>
    <property type="molecule type" value="mRNA"/>
</dbReference>
<protein>
    <submittedName>
        <fullName evidence="2">Uncharacterized protein</fullName>
    </submittedName>
</protein>
<keyword evidence="1" id="KW-1133">Transmembrane helix</keyword>
<proteinExistence type="evidence at transcript level"/>
<reference evidence="2" key="2">
    <citation type="journal article" date="2000" name="Genome Res.">
        <title>Normalization and subtraction of cap-trapper-selected cDNAs to prepare full-length cDNA libraries for rapid discovery of new genes.</title>
        <authorList>
            <person name="Carninci P."/>
            <person name="Shibata Y."/>
            <person name="Hayatsu N."/>
            <person name="Sugahara Y."/>
            <person name="Shibata K."/>
            <person name="Itoh M."/>
            <person name="Konno H."/>
            <person name="Okazaki Y."/>
            <person name="Muramatsu M."/>
            <person name="Hayashizaki Y."/>
        </authorList>
    </citation>
    <scope>NUCLEOTIDE SEQUENCE</scope>
    <source>
        <strain evidence="2">NOD</strain>
        <tissue evidence="2">Activated spleen</tissue>
    </source>
</reference>
<organism evidence="2">
    <name type="scientific">Mus musculus</name>
    <name type="common">Mouse</name>
    <dbReference type="NCBI Taxonomy" id="10090"/>
    <lineage>
        <taxon>Eukaryota</taxon>
        <taxon>Metazoa</taxon>
        <taxon>Chordata</taxon>
        <taxon>Craniata</taxon>
        <taxon>Vertebrata</taxon>
        <taxon>Euteleostomi</taxon>
        <taxon>Mammalia</taxon>
        <taxon>Eutheria</taxon>
        <taxon>Euarchontoglires</taxon>
        <taxon>Glires</taxon>
        <taxon>Rodentia</taxon>
        <taxon>Myomorpha</taxon>
        <taxon>Muroidea</taxon>
        <taxon>Muridae</taxon>
        <taxon>Murinae</taxon>
        <taxon>Mus</taxon>
        <taxon>Mus</taxon>
    </lineage>
</organism>
<keyword evidence="1" id="KW-0812">Transmembrane</keyword>
<evidence type="ECO:0000313" key="2">
    <source>
        <dbReference type="EMBL" id="BAE34099.1"/>
    </source>
</evidence>
<reference evidence="2" key="6">
    <citation type="submission" date="2004-03" db="EMBL/GenBank/DDBJ databases">
        <authorList>
            <person name="Arakawa T."/>
            <person name="Carninci P."/>
            <person name="Fukuda S."/>
            <person name="Hashizume W."/>
            <person name="Hayashida K."/>
            <person name="Hori F."/>
            <person name="Iida J."/>
            <person name="Imamura K."/>
            <person name="Imotani K."/>
            <person name="Itoh M."/>
            <person name="Kanagawa S."/>
            <person name="Kawai J."/>
            <person name="Kojima M."/>
            <person name="Konno H."/>
            <person name="Murata M."/>
            <person name="Nakamura M."/>
            <person name="Ninomiya N."/>
            <person name="Nishiyori H."/>
            <person name="Nomura K."/>
            <person name="Ohno M."/>
            <person name="Sakazume N."/>
            <person name="Sano H."/>
            <person name="Sasaki D."/>
            <person name="Shibata K."/>
            <person name="Shiraki T."/>
            <person name="Tagami M."/>
            <person name="Tagami Y."/>
            <person name="Waki K."/>
            <person name="Watahiki A."/>
            <person name="Muramatsu M."/>
            <person name="Hayashizaki Y."/>
        </authorList>
    </citation>
    <scope>NUCLEOTIDE SEQUENCE</scope>
    <source>
        <strain evidence="2">NOD</strain>
        <tissue evidence="2">Activated spleen</tissue>
    </source>
</reference>
<feature type="transmembrane region" description="Helical" evidence="1">
    <location>
        <begin position="31"/>
        <end position="49"/>
    </location>
</feature>
<reference evidence="2" key="7">
    <citation type="journal article" date="2005" name="Science">
        <title>The Transcriptional Landscape of the Mammalian Genome.</title>
        <authorList>
            <consortium name="The FANTOM Consortium"/>
            <consortium name="Riken Genome Exploration Research Group and Genome Science Group (Genome Network Project Core Group)"/>
        </authorList>
    </citation>
    <scope>NUCLEOTIDE SEQUENCE</scope>
    <source>
        <strain evidence="2">NOD</strain>
        <tissue evidence="2">Activated spleen</tissue>
    </source>
</reference>
<accession>Q3TZV8</accession>
<reference evidence="2" key="8">
    <citation type="journal article" date="2005" name="Science">
        <title>Antisense Transcription in the Mammalian Transcriptome.</title>
        <authorList>
            <consortium name="RIKEN Genome Exploration Research Group and Genome Science Group (Genome Network Project Core Group) and the FANTOM Consortium"/>
        </authorList>
    </citation>
    <scope>NUCLEOTIDE SEQUENCE</scope>
    <source>
        <strain evidence="2">NOD</strain>
        <tissue evidence="2">Activated spleen</tissue>
    </source>
</reference>
<reference evidence="2" key="4">
    <citation type="journal article" date="2001" name="Nature">
        <title>Functional annotation of a full-length mouse cDNA collection.</title>
        <authorList>
            <consortium name="The RIKEN Genome Exploration Research Group Phase II Team and the FANTOM Consortium"/>
        </authorList>
    </citation>
    <scope>NUCLEOTIDE SEQUENCE</scope>
    <source>
        <strain evidence="2">NOD</strain>
        <tissue evidence="2">Activated spleen</tissue>
    </source>
</reference>